<proteinExistence type="predicted"/>
<feature type="transmembrane region" description="Helical" evidence="1">
    <location>
        <begin position="165"/>
        <end position="191"/>
    </location>
</feature>
<sequence>MDELDFLKKDWKRQEAELPKVSVESIYTMIHKRSSSLMKWILYVSIFEFVLWTILNVTTVNAETLETLRQIHLYEFEIVGIVLQYAVLGVFIFLFYKNYKDVQTTDNTKQLMRRILRVRRTVNFYVAYNLILFFIIGMVVFIAMLNFDPKFNDIMIQAEDGSETIPLSFVALFVVCLLVLVAMLWGFYKLLYGILLGRLKRNYKELSKLELRD</sequence>
<name>A3XNC8_LEEBM</name>
<dbReference type="HOGENOM" id="CLU_106179_0_0_10"/>
<protein>
    <submittedName>
        <fullName evidence="2">Uncharacterized protein</fullName>
    </submittedName>
</protein>
<keyword evidence="1" id="KW-0812">Transmembrane</keyword>
<feature type="transmembrane region" description="Helical" evidence="1">
    <location>
        <begin position="122"/>
        <end position="145"/>
    </location>
</feature>
<gene>
    <name evidence="2" type="ORF">MED217_10342</name>
</gene>
<dbReference type="eggNOG" id="ENOG5031FYV">
    <property type="taxonomic scope" value="Bacteria"/>
</dbReference>
<feature type="transmembrane region" description="Helical" evidence="1">
    <location>
        <begin position="40"/>
        <end position="58"/>
    </location>
</feature>
<dbReference type="Proteomes" id="UP000001601">
    <property type="component" value="Unassembled WGS sequence"/>
</dbReference>
<evidence type="ECO:0000313" key="3">
    <source>
        <dbReference type="Proteomes" id="UP000001601"/>
    </source>
</evidence>
<evidence type="ECO:0000256" key="1">
    <source>
        <dbReference type="SAM" id="Phobius"/>
    </source>
</evidence>
<comment type="caution">
    <text evidence="2">The sequence shown here is derived from an EMBL/GenBank/DDBJ whole genome shotgun (WGS) entry which is preliminary data.</text>
</comment>
<feature type="transmembrane region" description="Helical" evidence="1">
    <location>
        <begin position="78"/>
        <end position="96"/>
    </location>
</feature>
<evidence type="ECO:0000313" key="2">
    <source>
        <dbReference type="EMBL" id="EAQ48941.1"/>
    </source>
</evidence>
<organism evidence="2 3">
    <name type="scientific">Leeuwenhoekiella blandensis (strain CECT 7118 / CCUG 51940 / KCTC 22103 / MED217)</name>
    <name type="common">Flavobacterium sp. (strain MED217)</name>
    <dbReference type="NCBI Taxonomy" id="398720"/>
    <lineage>
        <taxon>Bacteria</taxon>
        <taxon>Pseudomonadati</taxon>
        <taxon>Bacteroidota</taxon>
        <taxon>Flavobacteriia</taxon>
        <taxon>Flavobacteriales</taxon>
        <taxon>Flavobacteriaceae</taxon>
        <taxon>Leeuwenhoekiella</taxon>
    </lineage>
</organism>
<accession>A3XNC8</accession>
<dbReference type="OrthoDB" id="709028at2"/>
<reference evidence="2 3" key="1">
    <citation type="journal article" date="2007" name="Nature">
        <title>Light stimulates growth of proteorhodopsin-containing marine Flavobacteria.</title>
        <authorList>
            <person name="Gomez-Consarnau L."/>
            <person name="Gonzalez J.M."/>
            <person name="Coll-Llado M."/>
            <person name="Gourdon P."/>
            <person name="Pascher T."/>
            <person name="Neutze R."/>
            <person name="Pedros-Alio C."/>
            <person name="Pinhassi J."/>
        </authorList>
    </citation>
    <scope>NUCLEOTIDE SEQUENCE [LARGE SCALE GENOMIC DNA]</scope>
    <source>
        <strain evidence="2 3">MED217</strain>
    </source>
</reference>
<keyword evidence="1" id="KW-1133">Transmembrane helix</keyword>
<keyword evidence="1" id="KW-0472">Membrane</keyword>
<dbReference type="STRING" id="398720.MED217_10342"/>
<dbReference type="EMBL" id="AANC01000006">
    <property type="protein sequence ID" value="EAQ48941.1"/>
    <property type="molecule type" value="Genomic_DNA"/>
</dbReference>
<dbReference type="AlphaFoldDB" id="A3XNC8"/>
<keyword evidence="3" id="KW-1185">Reference proteome</keyword>
<dbReference type="RefSeq" id="WP_009780438.1">
    <property type="nucleotide sequence ID" value="NZ_CH672395.1"/>
</dbReference>